<organism evidence="1">
    <name type="scientific">Trichuris suis</name>
    <name type="common">pig whipworm</name>
    <dbReference type="NCBI Taxonomy" id="68888"/>
    <lineage>
        <taxon>Eukaryota</taxon>
        <taxon>Metazoa</taxon>
        <taxon>Ecdysozoa</taxon>
        <taxon>Nematoda</taxon>
        <taxon>Enoplea</taxon>
        <taxon>Dorylaimia</taxon>
        <taxon>Trichinellida</taxon>
        <taxon>Trichuridae</taxon>
        <taxon>Trichuris</taxon>
    </lineage>
</organism>
<reference evidence="1" key="1">
    <citation type="journal article" date="2014" name="Nat. Genet.">
        <title>Genome and transcriptome of the porcine whipworm Trichuris suis.</title>
        <authorList>
            <person name="Jex A.R."/>
            <person name="Nejsum P."/>
            <person name="Schwarz E.M."/>
            <person name="Hu L."/>
            <person name="Young N.D."/>
            <person name="Hall R.S."/>
            <person name="Korhonen P.K."/>
            <person name="Liao S."/>
            <person name="Thamsborg S."/>
            <person name="Xia J."/>
            <person name="Xu P."/>
            <person name="Wang S."/>
            <person name="Scheerlinck J.P."/>
            <person name="Hofmann A."/>
            <person name="Sternberg P.W."/>
            <person name="Wang J."/>
            <person name="Gasser R.B."/>
        </authorList>
    </citation>
    <scope>NUCLEOTIDE SEQUENCE [LARGE SCALE GENOMIC DNA]</scope>
    <source>
        <strain evidence="1">DCEP-RM93F</strain>
    </source>
</reference>
<protein>
    <recommendedName>
        <fullName evidence="2">DDE-1 domain-containing protein</fullName>
    </recommendedName>
</protein>
<sequence length="141" mass="16640">MVFQFSKLFLVGLKESNGNIGCVQEKKTFIKREFCNNFKEPKRHLDEEGFDRCFIYSADETELNWKLVPKELLVSRKEECTPGNRASRERDSLTVCARSNDRHSILLLFIRKGKNRKSFRKSRNLSCAQRSDQCVDERWDL</sequence>
<accession>A0A085NM10</accession>
<proteinExistence type="predicted"/>
<gene>
    <name evidence="1" type="ORF">M514_01001</name>
</gene>
<dbReference type="EMBL" id="KL367487">
    <property type="protein sequence ID" value="KFD70506.1"/>
    <property type="molecule type" value="Genomic_DNA"/>
</dbReference>
<dbReference type="AlphaFoldDB" id="A0A085NM10"/>
<name>A0A085NM10_9BILA</name>
<evidence type="ECO:0000313" key="1">
    <source>
        <dbReference type="EMBL" id="KFD70506.1"/>
    </source>
</evidence>
<evidence type="ECO:0008006" key="2">
    <source>
        <dbReference type="Google" id="ProtNLM"/>
    </source>
</evidence>
<dbReference type="Proteomes" id="UP000030758">
    <property type="component" value="Unassembled WGS sequence"/>
</dbReference>